<dbReference type="Proteomes" id="UP001054945">
    <property type="component" value="Unassembled WGS sequence"/>
</dbReference>
<evidence type="ECO:0000313" key="2">
    <source>
        <dbReference type="Proteomes" id="UP001054945"/>
    </source>
</evidence>
<gene>
    <name evidence="1" type="ORF">CEXT_577361</name>
</gene>
<accession>A0AAV4RJE3</accession>
<keyword evidence="2" id="KW-1185">Reference proteome</keyword>
<proteinExistence type="predicted"/>
<comment type="caution">
    <text evidence="1">The sequence shown here is derived from an EMBL/GenBank/DDBJ whole genome shotgun (WGS) entry which is preliminary data.</text>
</comment>
<protein>
    <submittedName>
        <fullName evidence="1">Uncharacterized protein</fullName>
    </submittedName>
</protein>
<name>A0AAV4RJE3_CAEEX</name>
<reference evidence="1 2" key="1">
    <citation type="submission" date="2021-06" db="EMBL/GenBank/DDBJ databases">
        <title>Caerostris extrusa draft genome.</title>
        <authorList>
            <person name="Kono N."/>
            <person name="Arakawa K."/>
        </authorList>
    </citation>
    <scope>NUCLEOTIDE SEQUENCE [LARGE SCALE GENOMIC DNA]</scope>
</reference>
<sequence>MLRRSFNCPLHCNFMQALTIEDSQLTFGGLVASAPVGTTGLTQRCDLVGKFKTSMKRFVQEVEIGNAKCS</sequence>
<dbReference type="AlphaFoldDB" id="A0AAV4RJE3"/>
<dbReference type="EMBL" id="BPLR01007915">
    <property type="protein sequence ID" value="GIY20612.1"/>
    <property type="molecule type" value="Genomic_DNA"/>
</dbReference>
<evidence type="ECO:0000313" key="1">
    <source>
        <dbReference type="EMBL" id="GIY20612.1"/>
    </source>
</evidence>
<organism evidence="1 2">
    <name type="scientific">Caerostris extrusa</name>
    <name type="common">Bark spider</name>
    <name type="synonym">Caerostris bankana</name>
    <dbReference type="NCBI Taxonomy" id="172846"/>
    <lineage>
        <taxon>Eukaryota</taxon>
        <taxon>Metazoa</taxon>
        <taxon>Ecdysozoa</taxon>
        <taxon>Arthropoda</taxon>
        <taxon>Chelicerata</taxon>
        <taxon>Arachnida</taxon>
        <taxon>Araneae</taxon>
        <taxon>Araneomorphae</taxon>
        <taxon>Entelegynae</taxon>
        <taxon>Araneoidea</taxon>
        <taxon>Araneidae</taxon>
        <taxon>Caerostris</taxon>
    </lineage>
</organism>